<name>A0A2I0APN9_9ASPA</name>
<keyword evidence="2 4" id="KW-0863">Zinc-finger</keyword>
<dbReference type="PANTHER" id="PTHR46510:SF1">
    <property type="entry name" value="BROMODOMAIN ADJACENT TO ZINC FINGER DOMAIN PROTEIN 1A"/>
    <property type="match status" value="1"/>
</dbReference>
<gene>
    <name evidence="7" type="primary">MBD9</name>
    <name evidence="7" type="ORF">AXF42_Ash020767</name>
</gene>
<feature type="compositionally biased region" description="Basic and acidic residues" evidence="5">
    <location>
        <begin position="1"/>
        <end position="13"/>
    </location>
</feature>
<dbReference type="AlphaFoldDB" id="A0A2I0APN9"/>
<dbReference type="OrthoDB" id="787137at2759"/>
<dbReference type="InterPro" id="IPR013083">
    <property type="entry name" value="Znf_RING/FYVE/PHD"/>
</dbReference>
<sequence length="495" mass="54079">MHKEASFFEDTRSDQTSTQSTISLSRSINVSVTSDHEKQENMNSSCDSSHSVDIWRKPTKSCQFQRSSSGRDTSVKKGNMIRTGIAEPSGDCFDLSKSNSICSDSIPNKNGAVYKRRKLQKNTFALLSEENAAEITERDALPNSSVCSVSYSMAVQKDNANSVPAAVVNCSRECADNGKPSVSGRNNLDGLNNAVKNKVTDQKNLESAQTCALNKQCSASEFSHFIEGFSSNPCRPARGSCPNSHGASLLSKSNGACASFTTMQSQNNGGCSSSGGISVESLDKFASLEDMCIYVLKRHGLLGKTSRSGASAPIENAPSHEAIFFPCKTCSLQDNAQKMLICDDCDDAFHTYCCRPKIRKLPDDEWYCQSCLSKRKKHVPKNISKTSSSGAGDLLENGGRGALDHQDPKSMLRNIQPYRSRVQIGNEFQVEVSSWRGPVTIGDGYFSEPKEMNPEDFCSLNGWTGSKPCSSSYVGNWLQCKEEDEEGNICGKWRR</sequence>
<feature type="region of interest" description="Disordered" evidence="5">
    <location>
        <begin position="1"/>
        <end position="23"/>
    </location>
</feature>
<dbReference type="InterPro" id="IPR019786">
    <property type="entry name" value="Zinc_finger_PHD-type_CS"/>
</dbReference>
<dbReference type="PANTHER" id="PTHR46510">
    <property type="entry name" value="BROMODOMAIN ADJACENT TO ZINC FINGER DOMAIN PROTEIN 1A"/>
    <property type="match status" value="1"/>
</dbReference>
<keyword evidence="1" id="KW-0479">Metal-binding</keyword>
<dbReference type="InterPro" id="IPR047171">
    <property type="entry name" value="BAZ1A"/>
</dbReference>
<feature type="compositionally biased region" description="Low complexity" evidence="5">
    <location>
        <begin position="14"/>
        <end position="23"/>
    </location>
</feature>
<protein>
    <submittedName>
        <fullName evidence="7">Methyl-CpG-binding domain-containing protein 9</fullName>
    </submittedName>
</protein>
<evidence type="ECO:0000313" key="7">
    <source>
        <dbReference type="EMBL" id="PKA57523.1"/>
    </source>
</evidence>
<evidence type="ECO:0000256" key="4">
    <source>
        <dbReference type="PROSITE-ProRule" id="PRU00146"/>
    </source>
</evidence>
<dbReference type="PROSITE" id="PS01359">
    <property type="entry name" value="ZF_PHD_1"/>
    <property type="match status" value="1"/>
</dbReference>
<dbReference type="Gene3D" id="3.30.40.10">
    <property type="entry name" value="Zinc/RING finger domain, C3HC4 (zinc finger)"/>
    <property type="match status" value="1"/>
</dbReference>
<proteinExistence type="predicted"/>
<feature type="compositionally biased region" description="Polar residues" evidence="5">
    <location>
        <begin position="41"/>
        <end position="51"/>
    </location>
</feature>
<evidence type="ECO:0000256" key="2">
    <source>
        <dbReference type="ARBA" id="ARBA00022771"/>
    </source>
</evidence>
<dbReference type="GO" id="GO:0000228">
    <property type="term" value="C:nuclear chromosome"/>
    <property type="evidence" value="ECO:0007669"/>
    <property type="project" value="TreeGrafter"/>
</dbReference>
<feature type="region of interest" description="Disordered" evidence="5">
    <location>
        <begin position="33"/>
        <end position="52"/>
    </location>
</feature>
<dbReference type="GO" id="GO:0003677">
    <property type="term" value="F:DNA binding"/>
    <property type="evidence" value="ECO:0007669"/>
    <property type="project" value="TreeGrafter"/>
</dbReference>
<dbReference type="GO" id="GO:0008270">
    <property type="term" value="F:zinc ion binding"/>
    <property type="evidence" value="ECO:0007669"/>
    <property type="project" value="UniProtKB-KW"/>
</dbReference>
<dbReference type="Pfam" id="PF00628">
    <property type="entry name" value="PHD"/>
    <property type="match status" value="1"/>
</dbReference>
<dbReference type="GO" id="GO:0006355">
    <property type="term" value="P:regulation of DNA-templated transcription"/>
    <property type="evidence" value="ECO:0007669"/>
    <property type="project" value="TreeGrafter"/>
</dbReference>
<accession>A0A2I0APN9</accession>
<evidence type="ECO:0000259" key="6">
    <source>
        <dbReference type="PROSITE" id="PS50016"/>
    </source>
</evidence>
<dbReference type="InterPro" id="IPR011011">
    <property type="entry name" value="Znf_FYVE_PHD"/>
</dbReference>
<dbReference type="GO" id="GO:0008623">
    <property type="term" value="C:CHRAC"/>
    <property type="evidence" value="ECO:0007669"/>
    <property type="project" value="TreeGrafter"/>
</dbReference>
<dbReference type="PROSITE" id="PS50016">
    <property type="entry name" value="ZF_PHD_2"/>
    <property type="match status" value="1"/>
</dbReference>
<evidence type="ECO:0000256" key="5">
    <source>
        <dbReference type="SAM" id="MobiDB-lite"/>
    </source>
</evidence>
<evidence type="ECO:0000256" key="1">
    <source>
        <dbReference type="ARBA" id="ARBA00022723"/>
    </source>
</evidence>
<dbReference type="InterPro" id="IPR019787">
    <property type="entry name" value="Znf_PHD-finger"/>
</dbReference>
<dbReference type="SMART" id="SM00249">
    <property type="entry name" value="PHD"/>
    <property type="match status" value="1"/>
</dbReference>
<feature type="domain" description="PHD-type" evidence="6">
    <location>
        <begin position="324"/>
        <end position="374"/>
    </location>
</feature>
<dbReference type="InterPro" id="IPR001965">
    <property type="entry name" value="Znf_PHD"/>
</dbReference>
<dbReference type="EMBL" id="KZ451966">
    <property type="protein sequence ID" value="PKA57523.1"/>
    <property type="molecule type" value="Genomic_DNA"/>
</dbReference>
<evidence type="ECO:0000313" key="8">
    <source>
        <dbReference type="Proteomes" id="UP000236161"/>
    </source>
</evidence>
<dbReference type="GO" id="GO:0006338">
    <property type="term" value="P:chromatin remodeling"/>
    <property type="evidence" value="ECO:0007669"/>
    <property type="project" value="InterPro"/>
</dbReference>
<evidence type="ECO:0000256" key="3">
    <source>
        <dbReference type="ARBA" id="ARBA00022833"/>
    </source>
</evidence>
<feature type="region of interest" description="Disordered" evidence="5">
    <location>
        <begin position="382"/>
        <end position="407"/>
    </location>
</feature>
<dbReference type="GO" id="GO:0031445">
    <property type="term" value="P:regulation of heterochromatin formation"/>
    <property type="evidence" value="ECO:0007669"/>
    <property type="project" value="TreeGrafter"/>
</dbReference>
<organism evidence="7 8">
    <name type="scientific">Apostasia shenzhenica</name>
    <dbReference type="NCBI Taxonomy" id="1088818"/>
    <lineage>
        <taxon>Eukaryota</taxon>
        <taxon>Viridiplantae</taxon>
        <taxon>Streptophyta</taxon>
        <taxon>Embryophyta</taxon>
        <taxon>Tracheophyta</taxon>
        <taxon>Spermatophyta</taxon>
        <taxon>Magnoliopsida</taxon>
        <taxon>Liliopsida</taxon>
        <taxon>Asparagales</taxon>
        <taxon>Orchidaceae</taxon>
        <taxon>Apostasioideae</taxon>
        <taxon>Apostasia</taxon>
    </lineage>
</organism>
<reference evidence="7 8" key="1">
    <citation type="journal article" date="2017" name="Nature">
        <title>The Apostasia genome and the evolution of orchids.</title>
        <authorList>
            <person name="Zhang G.Q."/>
            <person name="Liu K.W."/>
            <person name="Li Z."/>
            <person name="Lohaus R."/>
            <person name="Hsiao Y.Y."/>
            <person name="Niu S.C."/>
            <person name="Wang J.Y."/>
            <person name="Lin Y.C."/>
            <person name="Xu Q."/>
            <person name="Chen L.J."/>
            <person name="Yoshida K."/>
            <person name="Fujiwara S."/>
            <person name="Wang Z.W."/>
            <person name="Zhang Y.Q."/>
            <person name="Mitsuda N."/>
            <person name="Wang M."/>
            <person name="Liu G.H."/>
            <person name="Pecoraro L."/>
            <person name="Huang H.X."/>
            <person name="Xiao X.J."/>
            <person name="Lin M."/>
            <person name="Wu X.Y."/>
            <person name="Wu W.L."/>
            <person name="Chen Y.Y."/>
            <person name="Chang S.B."/>
            <person name="Sakamoto S."/>
            <person name="Ohme-Takagi M."/>
            <person name="Yagi M."/>
            <person name="Zeng S.J."/>
            <person name="Shen C.Y."/>
            <person name="Yeh C.M."/>
            <person name="Luo Y.B."/>
            <person name="Tsai W.C."/>
            <person name="Van de Peer Y."/>
            <person name="Liu Z.J."/>
        </authorList>
    </citation>
    <scope>NUCLEOTIDE SEQUENCE [LARGE SCALE GENOMIC DNA]</scope>
    <source>
        <strain evidence="8">cv. Shenzhen</strain>
        <tissue evidence="7">Stem</tissue>
    </source>
</reference>
<dbReference type="SUPFAM" id="SSF57903">
    <property type="entry name" value="FYVE/PHD zinc finger"/>
    <property type="match status" value="1"/>
</dbReference>
<keyword evidence="3" id="KW-0862">Zinc</keyword>
<keyword evidence="8" id="KW-1185">Reference proteome</keyword>
<dbReference type="Proteomes" id="UP000236161">
    <property type="component" value="Unassembled WGS sequence"/>
</dbReference>
<dbReference type="GO" id="GO:0045740">
    <property type="term" value="P:positive regulation of DNA replication"/>
    <property type="evidence" value="ECO:0007669"/>
    <property type="project" value="TreeGrafter"/>
</dbReference>